<dbReference type="WBParaSite" id="PgR149_g008_t02">
    <property type="protein sequence ID" value="PgR149_g008_t02"/>
    <property type="gene ID" value="PgR149_g008"/>
</dbReference>
<proteinExistence type="predicted"/>
<reference evidence="2" key="1">
    <citation type="submission" date="2022-11" db="UniProtKB">
        <authorList>
            <consortium name="WormBaseParasite"/>
        </authorList>
    </citation>
    <scope>IDENTIFICATION</scope>
</reference>
<name>A0A915CFR5_PARUN</name>
<dbReference type="AlphaFoldDB" id="A0A915CFR5"/>
<accession>A0A915CFR5</accession>
<keyword evidence="1" id="KW-1185">Reference proteome</keyword>
<evidence type="ECO:0000313" key="2">
    <source>
        <dbReference type="WBParaSite" id="PgR149_g008_t02"/>
    </source>
</evidence>
<protein>
    <submittedName>
        <fullName evidence="2">Uncharacterized protein</fullName>
    </submittedName>
</protein>
<evidence type="ECO:0000313" key="1">
    <source>
        <dbReference type="Proteomes" id="UP000887569"/>
    </source>
</evidence>
<dbReference type="Proteomes" id="UP000887569">
    <property type="component" value="Unplaced"/>
</dbReference>
<sequence>MDKPKRRSSILKSQSTVAVSGSVNVDEFTAVGNGGRRRVSFSAVRTIQEFDHDRNAVMSPHDEPFKLGDTGSSDGLDPAHLSHIEYQEVNTTINASIFHDGDFFPKVASTPMPRYASNIAQGAGDENNVTSLSEFTANVFRQDSQLQTENVDDLSEAPMDISGATLTSTDLRKVVASEQPYSTTSDTTLANNTRALFTGVSLNNVGNSNYFPKEMSISSSTTRLESTVEPTATMALFAAANGNAFVEEETENVFKDANKSEVITEPAPAKSICGEETFLLTDAGISFVNQSRDFTFESVAAEEVQKEVLASHESSKTRLEMADAGDVLQQQIAALHVDSSAIRSGIIRTAGSPLAVVKKKTRLETPLKQIQEAITPHSATADDSKLAGRSMNDESKILVSPFMPRTVATEATSVHTPEEVAQKVVMARRRLRRSLDRQPPKLDERKLGTIVVPKSGSYSIPFEVSASEASAQCSTLEMEHPRRSQIEDVEANEAGESGMDFSVQRSFITSFRATYESLDFDSEIIAMPCFQLNENDFDIVKRIKQKALMGTKCYLEEEIARLKLAIANIMEETTQNSPITLECLQNLTPKASSRRDLHLLEMARLDAQKEWFVLRNEIVSGAFHKTEEILARDSQVSKEKMQMLKEVEDYRKVEHEEESVERELANLEEFISTVASVGKDMDTLKAELRDTRRKKTRQYLDNMRMDTERLKLLTELARKETQKVESMVRTYEEKQWERRERQEAWWKRANELLHNSDE</sequence>
<organism evidence="1 2">
    <name type="scientific">Parascaris univalens</name>
    <name type="common">Nematode worm</name>
    <dbReference type="NCBI Taxonomy" id="6257"/>
    <lineage>
        <taxon>Eukaryota</taxon>
        <taxon>Metazoa</taxon>
        <taxon>Ecdysozoa</taxon>
        <taxon>Nematoda</taxon>
        <taxon>Chromadorea</taxon>
        <taxon>Rhabditida</taxon>
        <taxon>Spirurina</taxon>
        <taxon>Ascaridomorpha</taxon>
        <taxon>Ascaridoidea</taxon>
        <taxon>Ascarididae</taxon>
        <taxon>Parascaris</taxon>
    </lineage>
</organism>